<reference evidence="17" key="1">
    <citation type="journal article" date="2020" name="Fungal Divers.">
        <title>Resolving the Mortierellaceae phylogeny through synthesis of multi-gene phylogenetics and phylogenomics.</title>
        <authorList>
            <person name="Vandepol N."/>
            <person name="Liber J."/>
            <person name="Desiro A."/>
            <person name="Na H."/>
            <person name="Kennedy M."/>
            <person name="Barry K."/>
            <person name="Grigoriev I.V."/>
            <person name="Miller A.N."/>
            <person name="O'Donnell K."/>
            <person name="Stajich J.E."/>
            <person name="Bonito G."/>
        </authorList>
    </citation>
    <scope>NUCLEOTIDE SEQUENCE</scope>
    <source>
        <strain evidence="17">BC1065</strain>
    </source>
</reference>
<keyword evidence="10 15" id="KW-1133">Transmembrane helix</keyword>
<dbReference type="Gene3D" id="3.40.630.10">
    <property type="entry name" value="Zn peptidases"/>
    <property type="match status" value="1"/>
</dbReference>
<evidence type="ECO:0000256" key="6">
    <source>
        <dbReference type="ARBA" id="ARBA00022670"/>
    </source>
</evidence>
<dbReference type="AlphaFoldDB" id="A0A9P6U2C9"/>
<dbReference type="Pfam" id="PF04389">
    <property type="entry name" value="Peptidase_M28"/>
    <property type="match status" value="1"/>
</dbReference>
<proteinExistence type="inferred from homology"/>
<evidence type="ECO:0000256" key="12">
    <source>
        <dbReference type="ARBA" id="ARBA00023180"/>
    </source>
</evidence>
<evidence type="ECO:0000256" key="13">
    <source>
        <dbReference type="RuleBase" id="RU361240"/>
    </source>
</evidence>
<feature type="transmembrane region" description="Helical" evidence="15">
    <location>
        <begin position="384"/>
        <end position="407"/>
    </location>
</feature>
<evidence type="ECO:0000256" key="4">
    <source>
        <dbReference type="ARBA" id="ARBA00010918"/>
    </source>
</evidence>
<feature type="transmembrane region" description="Helical" evidence="15">
    <location>
        <begin position="729"/>
        <end position="747"/>
    </location>
</feature>
<feature type="compositionally biased region" description="Low complexity" evidence="14">
    <location>
        <begin position="436"/>
        <end position="445"/>
    </location>
</feature>
<evidence type="ECO:0000313" key="18">
    <source>
        <dbReference type="Proteomes" id="UP000807716"/>
    </source>
</evidence>
<evidence type="ECO:0000256" key="11">
    <source>
        <dbReference type="ARBA" id="ARBA00023049"/>
    </source>
</evidence>
<feature type="compositionally biased region" description="Acidic residues" evidence="14">
    <location>
        <begin position="82"/>
        <end position="91"/>
    </location>
</feature>
<organism evidence="17 18">
    <name type="scientific">Actinomortierella ambigua</name>
    <dbReference type="NCBI Taxonomy" id="1343610"/>
    <lineage>
        <taxon>Eukaryota</taxon>
        <taxon>Fungi</taxon>
        <taxon>Fungi incertae sedis</taxon>
        <taxon>Mucoromycota</taxon>
        <taxon>Mortierellomycotina</taxon>
        <taxon>Mortierellomycetes</taxon>
        <taxon>Mortierellales</taxon>
        <taxon>Mortierellaceae</taxon>
        <taxon>Actinomortierella</taxon>
    </lineage>
</organism>
<feature type="transmembrane region" description="Helical" evidence="15">
    <location>
        <begin position="524"/>
        <end position="555"/>
    </location>
</feature>
<keyword evidence="15" id="KW-0472">Membrane</keyword>
<evidence type="ECO:0000256" key="7">
    <source>
        <dbReference type="ARBA" id="ARBA00022692"/>
    </source>
</evidence>
<gene>
    <name evidence="17" type="ORF">DFQ27_005628</name>
</gene>
<evidence type="ECO:0000256" key="15">
    <source>
        <dbReference type="SAM" id="Phobius"/>
    </source>
</evidence>
<comment type="similarity">
    <text evidence="4 13">Belongs to the peptidase M28 family.</text>
</comment>
<evidence type="ECO:0000256" key="5">
    <source>
        <dbReference type="ARBA" id="ARBA00022554"/>
    </source>
</evidence>
<sequence>MASGSFILGAHTDRFNPHTAWEHLANITTVPHSFNSRANTDITRRYLVDQFKALQQEASLRGRRNVRYDDQDKTILIKSEGQEDTEGEPETDAPLAGPLTPEEANYIQGDNLVFWIGGILPAKGDDSPAMEIGFEEEQNALMVSAHYDSVSTSYGATDDGGGVAVILSMIQHFIHHPVQHTIIFLLNNGEEMGTLGSESFMGARDNVTTEHGAGHPWKKYIKAFINLEGAGSGGPSVVFQASGHDIVRHYALNAPYPHASVVANDLFNAGVIDSYTDFTVYSNHGLPGLDIAFYQRRSMYHSTTDWLPIESLHHMGSNAQATIRGLCNSDYLERQAKSIDDLFANPIDVGREEGLNKLISIYRWFTDLSVYYDILGRHMIVMELWSALVINAAAIAVGLPLLMLGAFKIGWKLLQSYDRNVGGIGRGGPTGRHRSSSIGSNNTINTQTHRLPAHSLRSVIDSSSASPYNPSDDATSPFASRNSTVNSSNFRRYGATGDPAAYGAAGPPELEYGRHYRRHIVRSIYVAPAIKTTFLIMIMIALQLTAIVCAALTLWELNPFIRYGQAWLTLAAFAMLVLFVQTFTVWLGTALERCCYGPTPAIRAANQWTFAIAFWWWLIVIIVGTGVASWLGTGAFYFTTILAGCSGLAALIQVLISFATLDDTVDPMDENEDERSCCSRFFCKRGAWARNAWVSALLVGGYFPILIVFDLLYMLVHMSAQITTGDDNATFYIVYGVMLIPILMPAVPAIARARHFKKILLIEALVATILFWYISMMAKPFDANSPLSLDYSQHYNQTARSSTIVMETPVGNGVLYEMLKFVPSIDVPLDIPVHHNNDNNNNSSHTNSHNLPERRTCKPIPPDMANYAKGNGCELKPERQVFEDDGWVKPVQVDWASRPTRIVTAEDGSRWREGHLRVLAYESRHCAIYVAQTEPGRETEIWTFEGELPGTPGEGNTTVTRGANITVEDPGQTGNGATQGNVIGMTEGRQYFVLSRGGASHHPKVLYSYRREWNRTWFAVVRVKLTKADEESPPTEGGTRRKRRLGGERKYHQPDTHHTLGNVNGHDDTQRRALPPPTTPPTQPQNLMPDSSTISKQAPPGTIPMESDTTGLPTYRVPIQVKCGYEDWSSHQGYASAFNDIRTHVPSWVRVKNRGGLGLFEVGVDLEF</sequence>
<feature type="transmembrane region" description="Helical" evidence="15">
    <location>
        <begin position="759"/>
        <end position="778"/>
    </location>
</feature>
<feature type="transmembrane region" description="Helical" evidence="15">
    <location>
        <begin position="636"/>
        <end position="661"/>
    </location>
</feature>
<comment type="function">
    <text evidence="2">May be involved in vacuolar sorting and osmoregulation.</text>
</comment>
<feature type="transmembrane region" description="Helical" evidence="15">
    <location>
        <begin position="608"/>
        <end position="630"/>
    </location>
</feature>
<feature type="region of interest" description="Disordered" evidence="14">
    <location>
        <begin position="461"/>
        <end position="485"/>
    </location>
</feature>
<dbReference type="EMBL" id="JAAAJB010000400">
    <property type="protein sequence ID" value="KAG0256640.1"/>
    <property type="molecule type" value="Genomic_DNA"/>
</dbReference>
<feature type="region of interest" description="Disordered" evidence="14">
    <location>
        <begin position="1028"/>
        <end position="1112"/>
    </location>
</feature>
<dbReference type="Proteomes" id="UP000807716">
    <property type="component" value="Unassembled WGS sequence"/>
</dbReference>
<dbReference type="GO" id="GO:0008235">
    <property type="term" value="F:metalloexopeptidase activity"/>
    <property type="evidence" value="ECO:0007669"/>
    <property type="project" value="InterPro"/>
</dbReference>
<feature type="region of interest" description="Disordered" evidence="14">
    <location>
        <begin position="425"/>
        <end position="445"/>
    </location>
</feature>
<evidence type="ECO:0000256" key="10">
    <source>
        <dbReference type="ARBA" id="ARBA00022989"/>
    </source>
</evidence>
<evidence type="ECO:0000256" key="8">
    <source>
        <dbReference type="ARBA" id="ARBA00022801"/>
    </source>
</evidence>
<keyword evidence="12" id="KW-0325">Glycoprotein</keyword>
<accession>A0A9P6U2C9</accession>
<dbReference type="SUPFAM" id="SSF53187">
    <property type="entry name" value="Zn-dependent exopeptidases"/>
    <property type="match status" value="1"/>
</dbReference>
<evidence type="ECO:0000259" key="16">
    <source>
        <dbReference type="Pfam" id="PF04389"/>
    </source>
</evidence>
<dbReference type="OrthoDB" id="76293at2759"/>
<keyword evidence="6 13" id="KW-0645">Protease</keyword>
<evidence type="ECO:0000313" key="17">
    <source>
        <dbReference type="EMBL" id="KAG0256640.1"/>
    </source>
</evidence>
<feature type="domain" description="Peptidase M28" evidence="16">
    <location>
        <begin position="136"/>
        <end position="308"/>
    </location>
</feature>
<dbReference type="PANTHER" id="PTHR12147">
    <property type="entry name" value="METALLOPEPTIDASE M28 FAMILY MEMBER"/>
    <property type="match status" value="1"/>
</dbReference>
<feature type="region of interest" description="Disordered" evidence="14">
    <location>
        <begin position="72"/>
        <end position="101"/>
    </location>
</feature>
<comment type="subcellular location">
    <subcellularLocation>
        <location evidence="3">Vacuole membrane</location>
        <topology evidence="3">Multi-pass membrane protein</topology>
    </subcellularLocation>
</comment>
<dbReference type="EC" id="3.4.-.-" evidence="13"/>
<keyword evidence="13" id="KW-0479">Metal-binding</keyword>
<evidence type="ECO:0000256" key="1">
    <source>
        <dbReference type="ARBA" id="ARBA00001947"/>
    </source>
</evidence>
<comment type="cofactor">
    <cofactor evidence="1">
        <name>Zn(2+)</name>
        <dbReference type="ChEBI" id="CHEBI:29105"/>
    </cofactor>
</comment>
<feature type="transmembrane region" description="Helical" evidence="15">
    <location>
        <begin position="692"/>
        <end position="717"/>
    </location>
</feature>
<dbReference type="GO" id="GO:0046872">
    <property type="term" value="F:metal ion binding"/>
    <property type="evidence" value="ECO:0007669"/>
    <property type="project" value="UniProtKB-KW"/>
</dbReference>
<feature type="compositionally biased region" description="Polar residues" evidence="14">
    <location>
        <begin position="1086"/>
        <end position="1096"/>
    </location>
</feature>
<feature type="compositionally biased region" description="Pro residues" evidence="14">
    <location>
        <begin position="1074"/>
        <end position="1083"/>
    </location>
</feature>
<dbReference type="GO" id="GO:0005774">
    <property type="term" value="C:vacuolar membrane"/>
    <property type="evidence" value="ECO:0007669"/>
    <property type="project" value="UniProtKB-SubCell"/>
</dbReference>
<keyword evidence="7 15" id="KW-0812">Transmembrane</keyword>
<protein>
    <recommendedName>
        <fullName evidence="13">Peptide hydrolase</fullName>
        <ecNumber evidence="13">3.4.-.-</ecNumber>
    </recommendedName>
</protein>
<keyword evidence="18" id="KW-1185">Reference proteome</keyword>
<name>A0A9P6U2C9_9FUNG</name>
<evidence type="ECO:0000256" key="3">
    <source>
        <dbReference type="ARBA" id="ARBA00004128"/>
    </source>
</evidence>
<dbReference type="GO" id="GO:0006508">
    <property type="term" value="P:proteolysis"/>
    <property type="evidence" value="ECO:0007669"/>
    <property type="project" value="UniProtKB-KW"/>
</dbReference>
<feature type="transmembrane region" description="Helical" evidence="15">
    <location>
        <begin position="567"/>
        <end position="587"/>
    </location>
</feature>
<dbReference type="InterPro" id="IPR045175">
    <property type="entry name" value="M28_fam"/>
</dbReference>
<keyword evidence="8 13" id="KW-0378">Hydrolase</keyword>
<comment type="caution">
    <text evidence="17">The sequence shown here is derived from an EMBL/GenBank/DDBJ whole genome shotgun (WGS) entry which is preliminary data.</text>
</comment>
<feature type="compositionally biased region" description="Basic and acidic residues" evidence="14">
    <location>
        <begin position="1045"/>
        <end position="1058"/>
    </location>
</feature>
<keyword evidence="5" id="KW-0926">Vacuole</keyword>
<evidence type="ECO:0000256" key="2">
    <source>
        <dbReference type="ARBA" id="ARBA00003273"/>
    </source>
</evidence>
<evidence type="ECO:0000256" key="14">
    <source>
        <dbReference type="SAM" id="MobiDB-lite"/>
    </source>
</evidence>
<keyword evidence="9 13" id="KW-0862">Zinc</keyword>
<keyword evidence="11" id="KW-0482">Metalloprotease</keyword>
<dbReference type="PANTHER" id="PTHR12147:SF58">
    <property type="entry name" value="VACUOLAR MEMBRANE PROTEASE"/>
    <property type="match status" value="1"/>
</dbReference>
<dbReference type="InterPro" id="IPR007484">
    <property type="entry name" value="Peptidase_M28"/>
</dbReference>
<evidence type="ECO:0000256" key="9">
    <source>
        <dbReference type="ARBA" id="ARBA00022833"/>
    </source>
</evidence>